<dbReference type="InterPro" id="IPR051044">
    <property type="entry name" value="MAG_DAG_Lipase"/>
</dbReference>
<dbReference type="PANTHER" id="PTHR11614">
    <property type="entry name" value="PHOSPHOLIPASE-RELATED"/>
    <property type="match status" value="1"/>
</dbReference>
<dbReference type="EMBL" id="AZGF01000025">
    <property type="protein sequence ID" value="KRM10802.1"/>
    <property type="molecule type" value="Genomic_DNA"/>
</dbReference>
<evidence type="ECO:0000259" key="1">
    <source>
        <dbReference type="Pfam" id="PF12146"/>
    </source>
</evidence>
<dbReference type="Proteomes" id="UP000051820">
    <property type="component" value="Unassembled WGS sequence"/>
</dbReference>
<proteinExistence type="predicted"/>
<gene>
    <name evidence="2" type="ORF">FD16_GL001103</name>
</gene>
<dbReference type="SUPFAM" id="SSF53474">
    <property type="entry name" value="alpha/beta-Hydrolases"/>
    <property type="match status" value="1"/>
</dbReference>
<organism evidence="2 3">
    <name type="scientific">Paucilactobacillus suebicus DSM 5007 = KCTC 3549</name>
    <dbReference type="NCBI Taxonomy" id="1423807"/>
    <lineage>
        <taxon>Bacteria</taxon>
        <taxon>Bacillati</taxon>
        <taxon>Bacillota</taxon>
        <taxon>Bacilli</taxon>
        <taxon>Lactobacillales</taxon>
        <taxon>Lactobacillaceae</taxon>
        <taxon>Paucilactobacillus</taxon>
    </lineage>
</organism>
<dbReference type="STRING" id="1423807.FD16_GL001103"/>
<evidence type="ECO:0000313" key="2">
    <source>
        <dbReference type="EMBL" id="KRM10802.1"/>
    </source>
</evidence>
<dbReference type="InterPro" id="IPR029058">
    <property type="entry name" value="AB_hydrolase_fold"/>
</dbReference>
<dbReference type="eggNOG" id="COG2267">
    <property type="taxonomic scope" value="Bacteria"/>
</dbReference>
<dbReference type="Gene3D" id="3.40.50.1820">
    <property type="entry name" value="alpha/beta hydrolase"/>
    <property type="match status" value="1"/>
</dbReference>
<dbReference type="AlphaFoldDB" id="A0A0R1VZI9"/>
<name>A0A0R1VZI9_9LACO</name>
<comment type="caution">
    <text evidence="2">The sequence shown here is derived from an EMBL/GenBank/DDBJ whole genome shotgun (WGS) entry which is preliminary data.</text>
</comment>
<sequence length="325" mass="36910">MSSTKWRNLIMTTYKNQQAWRDVQNFLPKKYHFTNSYHPTEESWNWKGNGVHLDTFRNPKAKAKIILFHGVGTNGRQISMIIGGPLALDGYETITVDMPTYGVTDVNPNSIISYDDWIQCGSDLIDAELAKDDRPIFLYGLSAGGMETYHVAARNKKVKGIIGMTFLDQRSKDVQMTTTNNWFWGTFGIPMTKMATNMGLSGFKMKMSIPSKMSALVNDPDCLKVLFKDKTSAGNKVSMKFMNTYMTYTPDIEPENFDVCPVLLTQPEDDRWTPQWLSDPFLDKITKVPVTRTVLRNGSHYPIEATALDDLHKYILGFLKDNLKG</sequence>
<dbReference type="PATRIC" id="fig|1423807.3.peg.1123"/>
<evidence type="ECO:0000313" key="3">
    <source>
        <dbReference type="Proteomes" id="UP000051820"/>
    </source>
</evidence>
<dbReference type="InterPro" id="IPR022742">
    <property type="entry name" value="Hydrolase_4"/>
</dbReference>
<reference evidence="2 3" key="1">
    <citation type="journal article" date="2015" name="Genome Announc.">
        <title>Expanding the biotechnology potential of lactobacilli through comparative genomics of 213 strains and associated genera.</title>
        <authorList>
            <person name="Sun Z."/>
            <person name="Harris H.M."/>
            <person name="McCann A."/>
            <person name="Guo C."/>
            <person name="Argimon S."/>
            <person name="Zhang W."/>
            <person name="Yang X."/>
            <person name="Jeffery I.B."/>
            <person name="Cooney J.C."/>
            <person name="Kagawa T.F."/>
            <person name="Liu W."/>
            <person name="Song Y."/>
            <person name="Salvetti E."/>
            <person name="Wrobel A."/>
            <person name="Rasinkangas P."/>
            <person name="Parkhill J."/>
            <person name="Rea M.C."/>
            <person name="O'Sullivan O."/>
            <person name="Ritari J."/>
            <person name="Douillard F.P."/>
            <person name="Paul Ross R."/>
            <person name="Yang R."/>
            <person name="Briner A.E."/>
            <person name="Felis G.E."/>
            <person name="de Vos W.M."/>
            <person name="Barrangou R."/>
            <person name="Klaenhammer T.R."/>
            <person name="Caufield P.W."/>
            <person name="Cui Y."/>
            <person name="Zhang H."/>
            <person name="O'Toole P.W."/>
        </authorList>
    </citation>
    <scope>NUCLEOTIDE SEQUENCE [LARGE SCALE GENOMIC DNA]</scope>
    <source>
        <strain evidence="2 3">DSM 5007</strain>
    </source>
</reference>
<accession>A0A0R1VZI9</accession>
<keyword evidence="3" id="KW-1185">Reference proteome</keyword>
<feature type="domain" description="Serine aminopeptidase S33" evidence="1">
    <location>
        <begin position="60"/>
        <end position="300"/>
    </location>
</feature>
<protein>
    <recommendedName>
        <fullName evidence="1">Serine aminopeptidase S33 domain-containing protein</fullName>
    </recommendedName>
</protein>
<dbReference type="Pfam" id="PF12146">
    <property type="entry name" value="Hydrolase_4"/>
    <property type="match status" value="1"/>
</dbReference>